<organism evidence="2 3">
    <name type="scientific">Beauveria bassiana D1-5</name>
    <dbReference type="NCBI Taxonomy" id="1245745"/>
    <lineage>
        <taxon>Eukaryota</taxon>
        <taxon>Fungi</taxon>
        <taxon>Dikarya</taxon>
        <taxon>Ascomycota</taxon>
        <taxon>Pezizomycotina</taxon>
        <taxon>Sordariomycetes</taxon>
        <taxon>Hypocreomycetidae</taxon>
        <taxon>Hypocreales</taxon>
        <taxon>Cordycipitaceae</taxon>
        <taxon>Beauveria</taxon>
    </lineage>
</organism>
<evidence type="ECO:0008006" key="4">
    <source>
        <dbReference type="Google" id="ProtNLM"/>
    </source>
</evidence>
<dbReference type="Gene3D" id="3.40.50.1820">
    <property type="entry name" value="alpha/beta hydrolase"/>
    <property type="match status" value="2"/>
</dbReference>
<evidence type="ECO:0000256" key="1">
    <source>
        <dbReference type="SAM" id="SignalP"/>
    </source>
</evidence>
<protein>
    <recommendedName>
        <fullName evidence="4">Serine aminopeptidase S33 domain-containing protein</fullName>
    </recommendedName>
</protein>
<dbReference type="HOGENOM" id="CLU_029538_1_0_1"/>
<dbReference type="SUPFAM" id="SSF53474">
    <property type="entry name" value="alpha/beta-Hydrolases"/>
    <property type="match status" value="1"/>
</dbReference>
<dbReference type="AlphaFoldDB" id="A0A0A2VRY7"/>
<gene>
    <name evidence="2" type="ORF">BBAD15_g11210</name>
</gene>
<dbReference type="PANTHER" id="PTHR34853:SF1">
    <property type="entry name" value="LIPASE 5"/>
    <property type="match status" value="1"/>
</dbReference>
<evidence type="ECO:0000313" key="3">
    <source>
        <dbReference type="Proteomes" id="UP000030106"/>
    </source>
</evidence>
<dbReference type="PANTHER" id="PTHR34853">
    <property type="match status" value="1"/>
</dbReference>
<dbReference type="eggNOG" id="ENOG502R6T5">
    <property type="taxonomic scope" value="Eukaryota"/>
</dbReference>
<name>A0A0A2VRY7_BEABA</name>
<keyword evidence="1" id="KW-0732">Signal</keyword>
<dbReference type="InterPro" id="IPR005152">
    <property type="entry name" value="Lipase_secreted"/>
</dbReference>
<feature type="chain" id="PRO_5025508419" description="Serine aminopeptidase S33 domain-containing protein" evidence="1">
    <location>
        <begin position="19"/>
        <end position="457"/>
    </location>
</feature>
<accession>A0A0A2VRY7</accession>
<dbReference type="GO" id="GO:0004806">
    <property type="term" value="F:triacylglycerol lipase activity"/>
    <property type="evidence" value="ECO:0007669"/>
    <property type="project" value="InterPro"/>
</dbReference>
<dbReference type="Proteomes" id="UP000030106">
    <property type="component" value="Unassembled WGS sequence"/>
</dbReference>
<evidence type="ECO:0000313" key="2">
    <source>
        <dbReference type="EMBL" id="KGQ03559.1"/>
    </source>
</evidence>
<dbReference type="GO" id="GO:0016042">
    <property type="term" value="P:lipid catabolic process"/>
    <property type="evidence" value="ECO:0007669"/>
    <property type="project" value="InterPro"/>
</dbReference>
<reference evidence="2 3" key="1">
    <citation type="submission" date="2012-10" db="EMBL/GenBank/DDBJ databases">
        <title>Genome sequencing and analysis of entomopathogenic fungi Beauveria bassiana D1-5.</title>
        <authorList>
            <person name="Li Q."/>
            <person name="Wang L."/>
            <person name="Zhang Z."/>
            <person name="Wang Q."/>
            <person name="Ren J."/>
            <person name="Wang M."/>
            <person name="Xu W."/>
            <person name="Wang J."/>
            <person name="Lu Y."/>
            <person name="Du Q."/>
            <person name="Sun Z."/>
        </authorList>
    </citation>
    <scope>NUCLEOTIDE SEQUENCE [LARGE SCALE GENOMIC DNA]</scope>
    <source>
        <strain evidence="2 3">D1-5</strain>
    </source>
</reference>
<sequence length="457" mass="50340">MILHRLLVLSLSWGFSKALQASNFRVSKDVAESLSCGQLCQKNLGDADKVDVKTFGNNFDFDFYATAENFTNCQEPGKTLKLKAIDPAELNVDPGVTAFRIQYTSVTSTGDIVPVTGFIAFPLRPSSLNSTQEGRYNLVALAHGTIGLFRGCAVSSNPALDDFGTWQPALRKGFAVVGTDYAGLGNNHTSHKYLNMIDHTNDVYYSTVAARELFGAQLSLKWMVLGHSLGGGTAWKLAESSFVKNDSSYVGSIALAPATYFVDMMREYVNQTLAAGLLFFVAEGAERSIYGYQGSFLTTVMRSRLQLAKLAQSCLFATFSLTYDIAQRDVLNYKGFQHDEETLLQWQKQVSAGQGARSPAPVLVIQGGRDTAILESATNKAYNKSCEAGNEIHYLLYPEQSHGSVVQAAEPDWVTWLERRFADPKSFPGRCSHTVKLPFRSEYVKAPGDFWETPEHK</sequence>
<comment type="caution">
    <text evidence="2">The sequence shown here is derived from an EMBL/GenBank/DDBJ whole genome shotgun (WGS) entry which is preliminary data.</text>
</comment>
<dbReference type="InterPro" id="IPR029058">
    <property type="entry name" value="AB_hydrolase_fold"/>
</dbReference>
<proteinExistence type="predicted"/>
<dbReference type="EMBL" id="ANFO01001195">
    <property type="protein sequence ID" value="KGQ03559.1"/>
    <property type="molecule type" value="Genomic_DNA"/>
</dbReference>
<feature type="signal peptide" evidence="1">
    <location>
        <begin position="1"/>
        <end position="18"/>
    </location>
</feature>
<dbReference type="Pfam" id="PF03583">
    <property type="entry name" value="LIP"/>
    <property type="match status" value="1"/>
</dbReference>